<dbReference type="EMBL" id="JBHMEW010000066">
    <property type="protein sequence ID" value="MFB9213099.1"/>
    <property type="molecule type" value="Genomic_DNA"/>
</dbReference>
<sequence>MTKKLIYFFSVYFLLGACREVGWEEHYQRPEWLKGNAGELLETRGEFSLFLEGG</sequence>
<evidence type="ECO:0000313" key="2">
    <source>
        <dbReference type="Proteomes" id="UP001589654"/>
    </source>
</evidence>
<organism evidence="1 2">
    <name type="scientific">Echinicola jeungdonensis</name>
    <dbReference type="NCBI Taxonomy" id="709343"/>
    <lineage>
        <taxon>Bacteria</taxon>
        <taxon>Pseudomonadati</taxon>
        <taxon>Bacteroidota</taxon>
        <taxon>Cytophagia</taxon>
        <taxon>Cytophagales</taxon>
        <taxon>Cyclobacteriaceae</taxon>
        <taxon>Echinicola</taxon>
    </lineage>
</organism>
<gene>
    <name evidence="1" type="ORF">ACFFUR_14880</name>
</gene>
<evidence type="ECO:0000313" key="1">
    <source>
        <dbReference type="EMBL" id="MFB9213099.1"/>
    </source>
</evidence>
<reference evidence="1 2" key="1">
    <citation type="submission" date="2024-09" db="EMBL/GenBank/DDBJ databases">
        <authorList>
            <person name="Sun Q."/>
            <person name="Mori K."/>
        </authorList>
    </citation>
    <scope>NUCLEOTIDE SEQUENCE [LARGE SCALE GENOMIC DNA]</scope>
    <source>
        <strain evidence="1 2">CECT 7682</strain>
    </source>
</reference>
<dbReference type="RefSeq" id="WP_290247875.1">
    <property type="nucleotide sequence ID" value="NZ_JAUFQT010000001.1"/>
</dbReference>
<accession>A0ABV5J8E8</accession>
<proteinExistence type="predicted"/>
<dbReference type="PROSITE" id="PS51257">
    <property type="entry name" value="PROKAR_LIPOPROTEIN"/>
    <property type="match status" value="1"/>
</dbReference>
<name>A0ABV5J8E8_9BACT</name>
<keyword evidence="2" id="KW-1185">Reference proteome</keyword>
<comment type="caution">
    <text evidence="1">The sequence shown here is derived from an EMBL/GenBank/DDBJ whole genome shotgun (WGS) entry which is preliminary data.</text>
</comment>
<dbReference type="Proteomes" id="UP001589654">
    <property type="component" value="Unassembled WGS sequence"/>
</dbReference>
<protein>
    <submittedName>
        <fullName evidence="1">Uncharacterized protein</fullName>
    </submittedName>
</protein>